<organism evidence="2 3">
    <name type="scientific">Halorarum halophilum</name>
    <dbReference type="NCBI Taxonomy" id="2743090"/>
    <lineage>
        <taxon>Archaea</taxon>
        <taxon>Methanobacteriati</taxon>
        <taxon>Methanobacteriota</taxon>
        <taxon>Stenosarchaea group</taxon>
        <taxon>Halobacteria</taxon>
        <taxon>Halobacteriales</taxon>
        <taxon>Haloferacaceae</taxon>
        <taxon>Halorarum</taxon>
    </lineage>
</organism>
<evidence type="ECO:0008006" key="4">
    <source>
        <dbReference type="Google" id="ProtNLM"/>
    </source>
</evidence>
<dbReference type="KEGG" id="halg:HUG10_21080"/>
<dbReference type="EMBL" id="CP058532">
    <property type="protein sequence ID" value="QLG30082.1"/>
    <property type="molecule type" value="Genomic_DNA"/>
</dbReference>
<feature type="region of interest" description="Disordered" evidence="1">
    <location>
        <begin position="1"/>
        <end position="21"/>
    </location>
</feature>
<feature type="compositionally biased region" description="Low complexity" evidence="1">
    <location>
        <begin position="1"/>
        <end position="14"/>
    </location>
</feature>
<dbReference type="GeneID" id="56031383"/>
<geneLocation type="plasmid" evidence="2 3">
    <name>unnamed3</name>
</geneLocation>
<dbReference type="Proteomes" id="UP000509750">
    <property type="component" value="Plasmid unnamed3"/>
</dbReference>
<protein>
    <recommendedName>
        <fullName evidence="4">SWIM-type domain-containing protein</fullName>
    </recommendedName>
</protein>
<evidence type="ECO:0000313" key="3">
    <source>
        <dbReference type="Proteomes" id="UP000509750"/>
    </source>
</evidence>
<keyword evidence="2" id="KW-0614">Plasmid</keyword>
<name>A0A7D5KQ44_9EURY</name>
<evidence type="ECO:0000313" key="2">
    <source>
        <dbReference type="EMBL" id="QLG30082.1"/>
    </source>
</evidence>
<accession>A0A7D5KQ44</accession>
<evidence type="ECO:0000256" key="1">
    <source>
        <dbReference type="SAM" id="MobiDB-lite"/>
    </source>
</evidence>
<proteinExistence type="predicted"/>
<keyword evidence="3" id="KW-1185">Reference proteome</keyword>
<sequence length="155" mass="17270">MTQQTQATDAQTTQKPLTQVDDFDPTQHVVGFNAATMKRAKWEEFEFTVLESGNVEVRNASHGDDADAHVYHVVTDASGNPKWCLHALEDDVDDDWEPCPAMAFHAAPKNRATGKDTEDLIADGEYRVCKHALAYARNEAIVRTVRQVKRDGGEN</sequence>
<dbReference type="AlphaFoldDB" id="A0A7D5KQ44"/>
<reference evidence="2 3" key="1">
    <citation type="submission" date="2020-07" db="EMBL/GenBank/DDBJ databases">
        <title>Gai3-2, isolated from salt lake.</title>
        <authorList>
            <person name="Cui H."/>
            <person name="Shi X."/>
        </authorList>
    </citation>
    <scope>NUCLEOTIDE SEQUENCE [LARGE SCALE GENOMIC DNA]</scope>
    <source>
        <strain evidence="2 3">Gai3-2</strain>
        <plasmid evidence="2 3">unnamed3</plasmid>
    </source>
</reference>
<dbReference type="RefSeq" id="WP_179171656.1">
    <property type="nucleotide sequence ID" value="NZ_CP058532.1"/>
</dbReference>
<gene>
    <name evidence="2" type="ORF">HUG10_21080</name>
</gene>